<organism evidence="8 9">
    <name type="scientific">Extremus antarcticus</name>
    <dbReference type="NCBI Taxonomy" id="702011"/>
    <lineage>
        <taxon>Eukaryota</taxon>
        <taxon>Fungi</taxon>
        <taxon>Dikarya</taxon>
        <taxon>Ascomycota</taxon>
        <taxon>Pezizomycotina</taxon>
        <taxon>Dothideomycetes</taxon>
        <taxon>Dothideomycetidae</taxon>
        <taxon>Mycosphaerellales</taxon>
        <taxon>Extremaceae</taxon>
        <taxon>Extremus</taxon>
    </lineage>
</organism>
<feature type="domain" description="Protein kinase" evidence="7">
    <location>
        <begin position="875"/>
        <end position="1204"/>
    </location>
</feature>
<evidence type="ECO:0000259" key="7">
    <source>
        <dbReference type="PROSITE" id="PS50011"/>
    </source>
</evidence>
<dbReference type="PANTHER" id="PTHR43671">
    <property type="entry name" value="SERINE/THREONINE-PROTEIN KINASE NEK"/>
    <property type="match status" value="1"/>
</dbReference>
<evidence type="ECO:0000256" key="5">
    <source>
        <dbReference type="ARBA" id="ARBA00022840"/>
    </source>
</evidence>
<proteinExistence type="predicted"/>
<feature type="compositionally biased region" description="Basic and acidic residues" evidence="6">
    <location>
        <begin position="674"/>
        <end position="684"/>
    </location>
</feature>
<accession>A0AAJ0DGI2</accession>
<evidence type="ECO:0000256" key="6">
    <source>
        <dbReference type="SAM" id="MobiDB-lite"/>
    </source>
</evidence>
<dbReference type="InterPro" id="IPR011009">
    <property type="entry name" value="Kinase-like_dom_sf"/>
</dbReference>
<keyword evidence="2" id="KW-0808">Transferase</keyword>
<comment type="caution">
    <text evidence="8">The sequence shown here is derived from an EMBL/GenBank/DDBJ whole genome shotgun (WGS) entry which is preliminary data.</text>
</comment>
<feature type="compositionally biased region" description="Polar residues" evidence="6">
    <location>
        <begin position="415"/>
        <end position="428"/>
    </location>
</feature>
<evidence type="ECO:0000256" key="4">
    <source>
        <dbReference type="ARBA" id="ARBA00022777"/>
    </source>
</evidence>
<dbReference type="Gene3D" id="1.10.510.10">
    <property type="entry name" value="Transferase(Phosphotransferase) domain 1"/>
    <property type="match status" value="1"/>
</dbReference>
<dbReference type="GO" id="GO:0005524">
    <property type="term" value="F:ATP binding"/>
    <property type="evidence" value="ECO:0007669"/>
    <property type="project" value="UniProtKB-KW"/>
</dbReference>
<dbReference type="PROSITE" id="PS00108">
    <property type="entry name" value="PROTEIN_KINASE_ST"/>
    <property type="match status" value="1"/>
</dbReference>
<feature type="compositionally biased region" description="Low complexity" evidence="6">
    <location>
        <begin position="375"/>
        <end position="387"/>
    </location>
</feature>
<feature type="compositionally biased region" description="Basic and acidic residues" evidence="6">
    <location>
        <begin position="692"/>
        <end position="703"/>
    </location>
</feature>
<dbReference type="SMART" id="SM00220">
    <property type="entry name" value="S_TKc"/>
    <property type="match status" value="1"/>
</dbReference>
<feature type="compositionally biased region" description="Basic and acidic residues" evidence="6">
    <location>
        <begin position="464"/>
        <end position="473"/>
    </location>
</feature>
<dbReference type="GO" id="GO:0004674">
    <property type="term" value="F:protein serine/threonine kinase activity"/>
    <property type="evidence" value="ECO:0007669"/>
    <property type="project" value="UniProtKB-EC"/>
</dbReference>
<dbReference type="Pfam" id="PF00069">
    <property type="entry name" value="Pkinase"/>
    <property type="match status" value="1"/>
</dbReference>
<name>A0AAJ0DGI2_9PEZI</name>
<feature type="compositionally biased region" description="Polar residues" evidence="6">
    <location>
        <begin position="209"/>
        <end position="221"/>
    </location>
</feature>
<reference evidence="8" key="1">
    <citation type="submission" date="2023-04" db="EMBL/GenBank/DDBJ databases">
        <title>Black Yeasts Isolated from many extreme environments.</title>
        <authorList>
            <person name="Coleine C."/>
            <person name="Stajich J.E."/>
            <person name="Selbmann L."/>
        </authorList>
    </citation>
    <scope>NUCLEOTIDE SEQUENCE</scope>
    <source>
        <strain evidence="8">CCFEE 5312</strain>
    </source>
</reference>
<feature type="region of interest" description="Disordered" evidence="6">
    <location>
        <begin position="674"/>
        <end position="711"/>
    </location>
</feature>
<dbReference type="PANTHER" id="PTHR43671:SF13">
    <property type="entry name" value="SERINE_THREONINE-PROTEIN KINASE NEK2"/>
    <property type="match status" value="1"/>
</dbReference>
<keyword evidence="5" id="KW-0067">ATP-binding</keyword>
<dbReference type="InterPro" id="IPR008271">
    <property type="entry name" value="Ser/Thr_kinase_AS"/>
</dbReference>
<keyword evidence="9" id="KW-1185">Reference proteome</keyword>
<evidence type="ECO:0000256" key="2">
    <source>
        <dbReference type="ARBA" id="ARBA00022679"/>
    </source>
</evidence>
<dbReference type="InterPro" id="IPR050660">
    <property type="entry name" value="NEK_Ser/Thr_kinase"/>
</dbReference>
<feature type="region of interest" description="Disordered" evidence="6">
    <location>
        <begin position="176"/>
        <end position="329"/>
    </location>
</feature>
<protein>
    <recommendedName>
        <fullName evidence="1">non-specific serine/threonine protein kinase</fullName>
        <ecNumber evidence="1">2.7.11.1</ecNumber>
    </recommendedName>
</protein>
<dbReference type="PROSITE" id="PS50011">
    <property type="entry name" value="PROTEIN_KINASE_DOM"/>
    <property type="match status" value="1"/>
</dbReference>
<feature type="compositionally biased region" description="Acidic residues" evidence="6">
    <location>
        <begin position="272"/>
        <end position="284"/>
    </location>
</feature>
<dbReference type="EC" id="2.7.11.1" evidence="1"/>
<gene>
    <name evidence="8" type="ORF">LTR09_009115</name>
</gene>
<evidence type="ECO:0000313" key="8">
    <source>
        <dbReference type="EMBL" id="KAK3049693.1"/>
    </source>
</evidence>
<evidence type="ECO:0000313" key="9">
    <source>
        <dbReference type="Proteomes" id="UP001271007"/>
    </source>
</evidence>
<dbReference type="EMBL" id="JAWDJX010000038">
    <property type="protein sequence ID" value="KAK3049693.1"/>
    <property type="molecule type" value="Genomic_DNA"/>
</dbReference>
<keyword evidence="3" id="KW-0547">Nucleotide-binding</keyword>
<dbReference type="AlphaFoldDB" id="A0AAJ0DGI2"/>
<sequence length="1235" mass="137105">MSFDGIEWIVFREWENKILEKINRTADMKQCLIDAAKEWRLKTHPVELIQSLVLVQKSLKTVTTYERKIDRCDKKLTGQNNLARQIELQTELERCLGKILEARALHKQYLLEYQQEQGRLGSDHLPPNSQRSLHYTAELVDDNNVKTPKEGARLSECREWLRKAGLNRSASAPVPALVPATANGDGQAALQATHAQSGDHRSAKRPHNRAQSSNGQQQGPASNGRAADQASEGYRGRAQGGGAGGNGGGCSGGGGGGGRRPPASRASAIAAAEDDEDDVEEGQDVDGQGTGTGRVMTARSGVTQRLGVDPSANEPAQERSASGTAHDLRPTLGRLAGLLNAPPHVAGALGGAGDNAQQGVRDIRPRGAIATGAPDSDTSGSSGSKGSKSGKRGRSVDGSGNGIPPQRPTKRRSIRSGSIGQPHGNGSQAPPPGKNVARDEATATGGAGADDGSSLVDYSISNRQPDETAHQEEASQQAAMQPAAHEPQHHESDHGLSEFIEDLPPFARGYALTALAPSNGLPGVEHNKIQHMVGRLVAAYAEHADWSTLPPITDYLTTSGAPKQGNALNALLKRRWRQEWDSFIQALLHADEQYMAVAGEFQKLRARLERIEYRLIPPSWPAKESAELYVERFRKKIVEHEYPKVDQAWKEHISMLERSDDETAVQRARDHFADCQSGYKEKADPTWPPQPRQDRDQGPEDTSHQQSVDSQQPLIQEIFLERWESFSDALLREGEHRIAMKFSVLRKRLERIKTYWDPPALPSSRDAETFGVMYQQYRDKVAVVETPFVAKAWQDRMAEVRAREGEARLGAWLEYYEEVQVGQEAHTPEWPPANLPSSQDHEELDSNMQPIDNLDRFRQTAIQLGFDNATISGYWTFAGTIGCGGYGHVALWVQYNTDGKIVDRKAVKESYLAPPLWILPRYWSDPDTKRLPREVGIHRMLSSLSDAYHIAEFVGWGMYARRYMFRLYLEYCPGGDLQTLINNHEQWYNERTLDQQGNLINHMIPETALWCVFEALASAACILRDRRLPGSQPLDPEPPTIFHRDLKPLNIFLADPDETVWKGIPVPKMGDFGLSIEEDATGVLDPMWHSREYGTPPYQAPEIAEPPGRLTFPYSSASDIFVIGCIMVRLINLNERVPRSRYDKQGTDFKDDYPKPKAQFFNGQRVHSDALLDLIKLCLRPIPGDRIQADALYDAITKAVQAWPATGKDVPMKVKGLDNRGVLRFKDNKYVLWAK</sequence>
<feature type="region of interest" description="Disordered" evidence="6">
    <location>
        <begin position="364"/>
        <end position="494"/>
    </location>
</feature>
<feature type="compositionally biased region" description="Gly residues" evidence="6">
    <location>
        <begin position="238"/>
        <end position="259"/>
    </location>
</feature>
<dbReference type="SUPFAM" id="SSF56112">
    <property type="entry name" value="Protein kinase-like (PK-like)"/>
    <property type="match status" value="1"/>
</dbReference>
<dbReference type="InterPro" id="IPR000719">
    <property type="entry name" value="Prot_kinase_dom"/>
</dbReference>
<evidence type="ECO:0000256" key="3">
    <source>
        <dbReference type="ARBA" id="ARBA00022741"/>
    </source>
</evidence>
<dbReference type="Proteomes" id="UP001271007">
    <property type="component" value="Unassembled WGS sequence"/>
</dbReference>
<evidence type="ECO:0000256" key="1">
    <source>
        <dbReference type="ARBA" id="ARBA00012513"/>
    </source>
</evidence>
<keyword evidence="4" id="KW-0418">Kinase</keyword>
<feature type="compositionally biased region" description="Low complexity" evidence="6">
    <location>
        <begin position="260"/>
        <end position="271"/>
    </location>
</feature>